<organism evidence="1 2">
    <name type="scientific">Cohnella silvisoli</name>
    <dbReference type="NCBI Taxonomy" id="2873699"/>
    <lineage>
        <taxon>Bacteria</taxon>
        <taxon>Bacillati</taxon>
        <taxon>Bacillota</taxon>
        <taxon>Bacilli</taxon>
        <taxon>Bacillales</taxon>
        <taxon>Paenibacillaceae</taxon>
        <taxon>Cohnella</taxon>
    </lineage>
</organism>
<sequence>MLPHSDAQDARAVSTCAWCHREIYAGSEVKRIDDSAEFVHAGFREDCAEKYAAERVYDRSGIIDENGDVI</sequence>
<keyword evidence="2" id="KW-1185">Reference proteome</keyword>
<dbReference type="RefSeq" id="WP_232187345.1">
    <property type="nucleotide sequence ID" value="NZ_JAIOAP010000012.1"/>
</dbReference>
<protein>
    <submittedName>
        <fullName evidence="1">Uncharacterized protein</fullName>
    </submittedName>
</protein>
<proteinExistence type="predicted"/>
<reference evidence="1 2" key="1">
    <citation type="journal article" date="2023" name="Genome Announc.">
        <title>Pan-Genome Analyses of the Genus Cohnella and Proposal of the Novel Species Cohnella silvisoli sp. nov., Isolated from Forest Soil.</title>
        <authorList>
            <person name="Wang C."/>
            <person name="Mao L."/>
            <person name="Bao G."/>
            <person name="Zhu H."/>
        </authorList>
    </citation>
    <scope>NUCLEOTIDE SEQUENCE [LARGE SCALE GENOMIC DNA]</scope>
    <source>
        <strain evidence="1 2">NL03-T5-1</strain>
    </source>
</reference>
<gene>
    <name evidence="1" type="ORF">QJS35_22805</name>
</gene>
<name>A0ABV1KZI9_9BACL</name>
<accession>A0ABV1KZI9</accession>
<dbReference type="Proteomes" id="UP001493487">
    <property type="component" value="Unassembled WGS sequence"/>
</dbReference>
<evidence type="ECO:0000313" key="1">
    <source>
        <dbReference type="EMBL" id="MEQ4485222.1"/>
    </source>
</evidence>
<comment type="caution">
    <text evidence="1">The sequence shown here is derived from an EMBL/GenBank/DDBJ whole genome shotgun (WGS) entry which is preliminary data.</text>
</comment>
<dbReference type="EMBL" id="JASKHM010000014">
    <property type="protein sequence ID" value="MEQ4485222.1"/>
    <property type="molecule type" value="Genomic_DNA"/>
</dbReference>
<evidence type="ECO:0000313" key="2">
    <source>
        <dbReference type="Proteomes" id="UP001493487"/>
    </source>
</evidence>